<evidence type="ECO:0000313" key="10">
    <source>
        <dbReference type="Proteomes" id="UP000481087"/>
    </source>
</evidence>
<dbReference type="PANTHER" id="PTHR34975">
    <property type="entry name" value="SPORE GERMINATION PROTEIN A2"/>
    <property type="match status" value="1"/>
</dbReference>
<dbReference type="Proteomes" id="UP000481087">
    <property type="component" value="Unassembled WGS sequence"/>
</dbReference>
<name>A0A6L8V1N8_9BACL</name>
<reference evidence="9 10" key="1">
    <citation type="submission" date="2019-12" db="EMBL/GenBank/DDBJ databases">
        <title>Paenibacillus sp. nov. sp. isolated from soil.</title>
        <authorList>
            <person name="Kim J."/>
            <person name="Jeong S.E."/>
            <person name="Jung H.S."/>
            <person name="Jeon C.O."/>
        </authorList>
    </citation>
    <scope>NUCLEOTIDE SEQUENCE [LARGE SCALE GENOMIC DNA]</scope>
    <source>
        <strain evidence="9 10">5J-6</strain>
    </source>
</reference>
<feature type="transmembrane region" description="Helical" evidence="8">
    <location>
        <begin position="304"/>
        <end position="327"/>
    </location>
</feature>
<comment type="similarity">
    <text evidence="2">Belongs to the amino acid-polyamine-organocation (APC) superfamily. Spore germination protein (SGP) (TC 2.A.3.9) family.</text>
</comment>
<feature type="transmembrane region" description="Helical" evidence="8">
    <location>
        <begin position="77"/>
        <end position="98"/>
    </location>
</feature>
<feature type="transmembrane region" description="Helical" evidence="8">
    <location>
        <begin position="267"/>
        <end position="292"/>
    </location>
</feature>
<evidence type="ECO:0000256" key="7">
    <source>
        <dbReference type="ARBA" id="ARBA00023136"/>
    </source>
</evidence>
<dbReference type="EMBL" id="WTUZ01000016">
    <property type="protein sequence ID" value="MZQ83179.1"/>
    <property type="molecule type" value="Genomic_DNA"/>
</dbReference>
<dbReference type="NCBIfam" id="TIGR00912">
    <property type="entry name" value="2A0309"/>
    <property type="match status" value="1"/>
</dbReference>
<dbReference type="GO" id="GO:0009847">
    <property type="term" value="P:spore germination"/>
    <property type="evidence" value="ECO:0007669"/>
    <property type="project" value="InterPro"/>
</dbReference>
<evidence type="ECO:0000256" key="3">
    <source>
        <dbReference type="ARBA" id="ARBA00022448"/>
    </source>
</evidence>
<comment type="caution">
    <text evidence="9">The sequence shown here is derived from an EMBL/GenBank/DDBJ whole genome shotgun (WGS) entry which is preliminary data.</text>
</comment>
<accession>A0A6L8V1N8</accession>
<feature type="transmembrane region" description="Helical" evidence="8">
    <location>
        <begin position="181"/>
        <end position="202"/>
    </location>
</feature>
<dbReference type="RefSeq" id="WP_161407344.1">
    <property type="nucleotide sequence ID" value="NZ_WTUZ01000016.1"/>
</dbReference>
<evidence type="ECO:0000256" key="8">
    <source>
        <dbReference type="SAM" id="Phobius"/>
    </source>
</evidence>
<dbReference type="AlphaFoldDB" id="A0A6L8V1N8"/>
<evidence type="ECO:0000256" key="1">
    <source>
        <dbReference type="ARBA" id="ARBA00004141"/>
    </source>
</evidence>
<evidence type="ECO:0000256" key="5">
    <source>
        <dbReference type="ARBA" id="ARBA00022692"/>
    </source>
</evidence>
<evidence type="ECO:0000256" key="4">
    <source>
        <dbReference type="ARBA" id="ARBA00022544"/>
    </source>
</evidence>
<feature type="transmembrane region" description="Helical" evidence="8">
    <location>
        <begin position="7"/>
        <end position="25"/>
    </location>
</feature>
<keyword evidence="10" id="KW-1185">Reference proteome</keyword>
<protein>
    <submittedName>
        <fullName evidence="9">Endospore germination permease</fullName>
    </submittedName>
</protein>
<comment type="subcellular location">
    <subcellularLocation>
        <location evidence="1">Membrane</location>
        <topology evidence="1">Multi-pass membrane protein</topology>
    </subcellularLocation>
</comment>
<evidence type="ECO:0000256" key="6">
    <source>
        <dbReference type="ARBA" id="ARBA00022989"/>
    </source>
</evidence>
<proteinExistence type="inferred from homology"/>
<feature type="transmembrane region" description="Helical" evidence="8">
    <location>
        <begin position="214"/>
        <end position="237"/>
    </location>
</feature>
<evidence type="ECO:0000256" key="2">
    <source>
        <dbReference type="ARBA" id="ARBA00007998"/>
    </source>
</evidence>
<dbReference type="Pfam" id="PF03845">
    <property type="entry name" value="Spore_permease"/>
    <property type="match status" value="1"/>
</dbReference>
<keyword evidence="6 8" id="KW-1133">Transmembrane helix</keyword>
<dbReference type="GO" id="GO:0016020">
    <property type="term" value="C:membrane"/>
    <property type="evidence" value="ECO:0007669"/>
    <property type="project" value="UniProtKB-SubCell"/>
</dbReference>
<evidence type="ECO:0000313" key="9">
    <source>
        <dbReference type="EMBL" id="MZQ83179.1"/>
    </source>
</evidence>
<dbReference type="InterPro" id="IPR004761">
    <property type="entry name" value="Spore_GerAB"/>
</dbReference>
<feature type="transmembrane region" description="Helical" evidence="8">
    <location>
        <begin position="141"/>
        <end position="161"/>
    </location>
</feature>
<dbReference type="PANTHER" id="PTHR34975:SF2">
    <property type="entry name" value="SPORE GERMINATION PROTEIN A2"/>
    <property type="match status" value="1"/>
</dbReference>
<keyword evidence="7 8" id="KW-0472">Membrane</keyword>
<keyword evidence="5 8" id="KW-0812">Transmembrane</keyword>
<organism evidence="9 10">
    <name type="scientific">Paenibacillus silvestris</name>
    <dbReference type="NCBI Taxonomy" id="2606219"/>
    <lineage>
        <taxon>Bacteria</taxon>
        <taxon>Bacillati</taxon>
        <taxon>Bacillota</taxon>
        <taxon>Bacilli</taxon>
        <taxon>Bacillales</taxon>
        <taxon>Paenibacillaceae</taxon>
        <taxon>Paenibacillus</taxon>
    </lineage>
</organism>
<feature type="transmembrane region" description="Helical" evidence="8">
    <location>
        <begin position="333"/>
        <end position="356"/>
    </location>
</feature>
<gene>
    <name evidence="9" type="ORF">GQF01_13775</name>
</gene>
<keyword evidence="4" id="KW-0309">Germination</keyword>
<keyword evidence="3" id="KW-0813">Transport</keyword>
<feature type="transmembrane region" description="Helical" evidence="8">
    <location>
        <begin position="104"/>
        <end position="129"/>
    </location>
</feature>
<sequence length="366" mass="41054">MRLSITQFFWLIATIQVSMTIWLTISPTIGRVHQDAWISIIIGGGMGLWTTFVSAKISALNPGLTLIEVNRVIFGKWLGAIISLLYMLAWLSVTVVILRAMAQFVQLVLFFQTPIQVICVIMILIMIYITHGGGITAIGRFSLIVGPLFYLIILLSFVLNLPNISLRYLMPVYADHGFVPIIKASFIHASFLSESILITMLIPFITKPKKTLKVALLAVGLPSIVVLLATSLVIMTFGPHLSGKFINPYFNMVRYISALEFIQNMDVWVIFVWLFGVFVKLSLYLFVISHGTAQWLRIKNAKKLLWIIAAIVLLLAILPINIAVLLTDYDEKIWAPLIFWPIMVFLPGLTLVLSFYNNKKAKAPAS</sequence>
<feature type="transmembrane region" description="Helical" evidence="8">
    <location>
        <begin position="37"/>
        <end position="57"/>
    </location>
</feature>